<accession>A0A1X0Y2Q7</accession>
<keyword evidence="5 7" id="KW-1133">Transmembrane helix</keyword>
<proteinExistence type="inferred from homology"/>
<name>A0A1X0Y2Q7_MYCSI</name>
<keyword evidence="6 7" id="KW-0472">Membrane</keyword>
<feature type="transmembrane region" description="Helical" evidence="7">
    <location>
        <begin position="433"/>
        <end position="455"/>
    </location>
</feature>
<feature type="transmembrane region" description="Helical" evidence="7">
    <location>
        <begin position="264"/>
        <end position="288"/>
    </location>
</feature>
<feature type="domain" description="EccD-like transmembrane" evidence="8">
    <location>
        <begin position="127"/>
        <end position="491"/>
    </location>
</feature>
<feature type="transmembrane region" description="Helical" evidence="7">
    <location>
        <begin position="210"/>
        <end position="230"/>
    </location>
</feature>
<dbReference type="InterPro" id="IPR044049">
    <property type="entry name" value="EccD_transm"/>
</dbReference>
<evidence type="ECO:0000256" key="2">
    <source>
        <dbReference type="ARBA" id="ARBA00006162"/>
    </source>
</evidence>
<evidence type="ECO:0000256" key="6">
    <source>
        <dbReference type="ARBA" id="ARBA00023136"/>
    </source>
</evidence>
<evidence type="ECO:0000256" key="1">
    <source>
        <dbReference type="ARBA" id="ARBA00004651"/>
    </source>
</evidence>
<feature type="transmembrane region" description="Helical" evidence="7">
    <location>
        <begin position="237"/>
        <end position="258"/>
    </location>
</feature>
<dbReference type="AlphaFoldDB" id="A0A1X0Y2Q7"/>
<evidence type="ECO:0000256" key="4">
    <source>
        <dbReference type="ARBA" id="ARBA00022692"/>
    </source>
</evidence>
<gene>
    <name evidence="9" type="ORF">B5M45_16370</name>
</gene>
<dbReference type="GO" id="GO:0005886">
    <property type="term" value="C:plasma membrane"/>
    <property type="evidence" value="ECO:0007669"/>
    <property type="project" value="UniProtKB-SubCell"/>
</dbReference>
<organism evidence="9 10">
    <name type="scientific">Mycobacterium simiae</name>
    <name type="common">Mycobacterium habana</name>
    <dbReference type="NCBI Taxonomy" id="1784"/>
    <lineage>
        <taxon>Bacteria</taxon>
        <taxon>Bacillati</taxon>
        <taxon>Actinomycetota</taxon>
        <taxon>Actinomycetes</taxon>
        <taxon>Mycobacteriales</taxon>
        <taxon>Mycobacteriaceae</taxon>
        <taxon>Mycobacterium</taxon>
        <taxon>Mycobacterium simiae complex</taxon>
    </lineage>
</organism>
<dbReference type="STRING" id="1784.VC42_14195"/>
<evidence type="ECO:0000256" key="5">
    <source>
        <dbReference type="ARBA" id="ARBA00022989"/>
    </source>
</evidence>
<dbReference type="Proteomes" id="UP000193040">
    <property type="component" value="Unassembled WGS sequence"/>
</dbReference>
<reference evidence="9 10" key="1">
    <citation type="submission" date="2017-03" db="EMBL/GenBank/DDBJ databases">
        <title>Genomic insights into Mycobacterium simiae human colonization.</title>
        <authorList>
            <person name="Steffani J.L."/>
            <person name="Brunck M.E."/>
            <person name="Cruz E."/>
            <person name="Montiel R."/>
            <person name="Barona F."/>
        </authorList>
    </citation>
    <scope>NUCLEOTIDE SEQUENCE [LARGE SCALE GENOMIC DNA]</scope>
    <source>
        <strain evidence="9 10">MsiGto</strain>
    </source>
</reference>
<evidence type="ECO:0000313" key="9">
    <source>
        <dbReference type="EMBL" id="ORJ59491.1"/>
    </source>
</evidence>
<dbReference type="InterPro" id="IPR006707">
    <property type="entry name" value="T7SS_EccD"/>
</dbReference>
<dbReference type="NCBIfam" id="TIGR03920">
    <property type="entry name" value="T7SS_EccD"/>
    <property type="match status" value="1"/>
</dbReference>
<comment type="similarity">
    <text evidence="2">Belongs to the EccD/Snm4 family.</text>
</comment>
<feature type="transmembrane region" description="Helical" evidence="7">
    <location>
        <begin position="157"/>
        <end position="175"/>
    </location>
</feature>
<evidence type="ECO:0000256" key="3">
    <source>
        <dbReference type="ARBA" id="ARBA00022475"/>
    </source>
</evidence>
<comment type="subcellular location">
    <subcellularLocation>
        <location evidence="1">Cell membrane</location>
        <topology evidence="1">Multi-pass membrane protein</topology>
    </subcellularLocation>
</comment>
<keyword evidence="3" id="KW-1003">Cell membrane</keyword>
<feature type="transmembrane region" description="Helical" evidence="7">
    <location>
        <begin position="347"/>
        <end position="367"/>
    </location>
</feature>
<dbReference type="InterPro" id="IPR024962">
    <property type="entry name" value="YukD-like"/>
</dbReference>
<comment type="caution">
    <text evidence="9">The sequence shown here is derived from an EMBL/GenBank/DDBJ whole genome shotgun (WGS) entry which is preliminary data.</text>
</comment>
<dbReference type="Pfam" id="PF19053">
    <property type="entry name" value="EccD"/>
    <property type="match status" value="1"/>
</dbReference>
<dbReference type="EMBL" id="MZZM01000020">
    <property type="protein sequence ID" value="ORJ59491.1"/>
    <property type="molecule type" value="Genomic_DNA"/>
</dbReference>
<feature type="transmembrane region" description="Helical" evidence="7">
    <location>
        <begin position="373"/>
        <end position="389"/>
    </location>
</feature>
<evidence type="ECO:0000256" key="7">
    <source>
        <dbReference type="SAM" id="Phobius"/>
    </source>
</evidence>
<dbReference type="Pfam" id="PF08817">
    <property type="entry name" value="YukD"/>
    <property type="match status" value="1"/>
</dbReference>
<evidence type="ECO:0000313" key="10">
    <source>
        <dbReference type="Proteomes" id="UP000193040"/>
    </source>
</evidence>
<feature type="transmembrane region" description="Helical" evidence="7">
    <location>
        <begin position="401"/>
        <end position="421"/>
    </location>
</feature>
<feature type="transmembrane region" description="Helical" evidence="7">
    <location>
        <begin position="124"/>
        <end position="145"/>
    </location>
</feature>
<feature type="transmembrane region" description="Helical" evidence="7">
    <location>
        <begin position="467"/>
        <end position="490"/>
    </location>
</feature>
<dbReference type="Gene3D" id="3.10.20.90">
    <property type="entry name" value="Phosphatidylinositol 3-kinase Catalytic Subunit, Chain A, domain 1"/>
    <property type="match status" value="1"/>
</dbReference>
<dbReference type="RefSeq" id="WP_084951710.1">
    <property type="nucleotide sequence ID" value="NZ_JASWDE010000035.1"/>
</dbReference>
<sequence length="493" mass="51133">MGKVSFPARCAVAVVCGEHLVSQVYPASVPIEVFLDNVVELLNEELKRRGFAGLESGIGYELHKANGVRLDVTKTLDELGVEDGATLTLVPAVAGESFEPQYESLSTGLARVGKALFEPVTLQTAARTALVILAMATLTVLGLVVRQRVSTDALMPTIVSGAAGLLIAGGAATVWRWWPGRLDMIDGLGWIAVPLLTASLASGAPGRLGAAHAFIAALAGAVLTCGMASATRRHANVAATVVTVLALGGLVAAARMWWPVPAQWLGMCTLVALLLLLTMAPTIALWVARIRPPYFGSITGRDLFRRSAGLPADAVAPVDEGSDEEANPDTTPRGAQIAASAIRANNVLTGICAGAGLALPIAVWATLMPGRDRSTPAAVLAALFVVIFISRGRAFADKRQAVALVCGAAAAVCVGVVKYVVHEPASSGSGLLWGALVLAAFGGTGLLAALLVPITRFTPLVRMTAEWVEIVAIIAALPLAAWIGGLFTWVRMR</sequence>
<protein>
    <submittedName>
        <fullName evidence="9">Type VII secretion integral membrane protein EccD</fullName>
    </submittedName>
</protein>
<evidence type="ECO:0000259" key="8">
    <source>
        <dbReference type="Pfam" id="PF19053"/>
    </source>
</evidence>
<keyword evidence="4 7" id="KW-0812">Transmembrane</keyword>
<keyword evidence="10" id="KW-1185">Reference proteome</keyword>